<evidence type="ECO:0000313" key="4">
    <source>
        <dbReference type="Proteomes" id="UP000181942"/>
    </source>
</evidence>
<name>A0A1I2IG12_9ACTN</name>
<proteinExistence type="predicted"/>
<dbReference type="SUPFAM" id="SSF56601">
    <property type="entry name" value="beta-lactamase/transpeptidase-like"/>
    <property type="match status" value="1"/>
</dbReference>
<protein>
    <submittedName>
        <fullName evidence="3">D-alanyl-D-alanine carboxypeptidase</fullName>
    </submittedName>
</protein>
<dbReference type="InterPro" id="IPR012338">
    <property type="entry name" value="Beta-lactam/transpept-like"/>
</dbReference>
<evidence type="ECO:0000256" key="1">
    <source>
        <dbReference type="SAM" id="MobiDB-lite"/>
    </source>
</evidence>
<reference evidence="3 4" key="1">
    <citation type="submission" date="2016-10" db="EMBL/GenBank/DDBJ databases">
        <authorList>
            <person name="de Groot N.N."/>
        </authorList>
    </citation>
    <scope>NUCLEOTIDE SEQUENCE [LARGE SCALE GENOMIC DNA]</scope>
    <source>
        <strain evidence="3 4">OK461</strain>
    </source>
</reference>
<feature type="compositionally biased region" description="Low complexity" evidence="1">
    <location>
        <begin position="51"/>
        <end position="66"/>
    </location>
</feature>
<dbReference type="PANTHER" id="PTHR46825">
    <property type="entry name" value="D-ALANYL-D-ALANINE-CARBOXYPEPTIDASE/ENDOPEPTIDASE AMPH"/>
    <property type="match status" value="1"/>
</dbReference>
<dbReference type="Proteomes" id="UP000181942">
    <property type="component" value="Unassembled WGS sequence"/>
</dbReference>
<gene>
    <name evidence="3" type="ORF">SAMN02787118_106211</name>
</gene>
<keyword evidence="3" id="KW-0121">Carboxypeptidase</keyword>
<accession>A0A1I2IG12</accession>
<dbReference type="InterPro" id="IPR050491">
    <property type="entry name" value="AmpC-like"/>
</dbReference>
<dbReference type="RefSeq" id="WP_256258251.1">
    <property type="nucleotide sequence ID" value="NZ_FONR01000006.1"/>
</dbReference>
<dbReference type="PANTHER" id="PTHR46825:SF7">
    <property type="entry name" value="D-ALANYL-D-ALANINE CARBOXYPEPTIDASE"/>
    <property type="match status" value="1"/>
</dbReference>
<keyword evidence="3" id="KW-0645">Protease</keyword>
<feature type="region of interest" description="Disordered" evidence="1">
    <location>
        <begin position="33"/>
        <end position="66"/>
    </location>
</feature>
<keyword evidence="3" id="KW-0378">Hydrolase</keyword>
<dbReference type="STRING" id="68239.GCA_000745715_03699"/>
<dbReference type="Pfam" id="PF00144">
    <property type="entry name" value="Beta-lactamase"/>
    <property type="match status" value="1"/>
</dbReference>
<sequence>MPAPRTPRTLLVIPVSLAILLLAPISLPRLMPTAGPSHSTTPSAARHTPRSAAPTGSHSPAAAPATGATRALRRLLPLLVTRGKAPAAALLADDASGARFARAGEGIARGDHFRAGSITKTFIATVVLQLAAEHRLSLSDPLDAHLPGLVRGAGNDGRRLTLRSLLTHTSGLYDFTDDTKGAVPLTPLRAVRIALTHPPVARGRFAYSNTNYVLLGMVIRQVTGHSYATEAERRIINPLRLTGTSFPGARTSLPSPHGRAYAADGTDVTALDPRVAGAAGELVTTLADLNRFYAALLAGDLLPPRQLREMLDTRTAQGLYGMGLYPVKLSCGSTVWGHDGHISGSYVRTAATVDGRHVLTFRVNTDGIEDPDLEPQLLAAEFCPRTQ</sequence>
<evidence type="ECO:0000313" key="3">
    <source>
        <dbReference type="EMBL" id="SFF40578.1"/>
    </source>
</evidence>
<dbReference type="AlphaFoldDB" id="A0A1I2IG12"/>
<dbReference type="GO" id="GO:0004180">
    <property type="term" value="F:carboxypeptidase activity"/>
    <property type="evidence" value="ECO:0007669"/>
    <property type="project" value="UniProtKB-KW"/>
</dbReference>
<dbReference type="Gene3D" id="3.40.710.10">
    <property type="entry name" value="DD-peptidase/beta-lactamase superfamily"/>
    <property type="match status" value="1"/>
</dbReference>
<dbReference type="InterPro" id="IPR001466">
    <property type="entry name" value="Beta-lactam-related"/>
</dbReference>
<organism evidence="3 4">
    <name type="scientific">Streptomyces mirabilis</name>
    <dbReference type="NCBI Taxonomy" id="68239"/>
    <lineage>
        <taxon>Bacteria</taxon>
        <taxon>Bacillati</taxon>
        <taxon>Actinomycetota</taxon>
        <taxon>Actinomycetes</taxon>
        <taxon>Kitasatosporales</taxon>
        <taxon>Streptomycetaceae</taxon>
        <taxon>Streptomyces</taxon>
    </lineage>
</organism>
<evidence type="ECO:0000259" key="2">
    <source>
        <dbReference type="Pfam" id="PF00144"/>
    </source>
</evidence>
<feature type="domain" description="Beta-lactamase-related" evidence="2">
    <location>
        <begin position="103"/>
        <end position="366"/>
    </location>
</feature>
<dbReference type="EMBL" id="FONR01000006">
    <property type="protein sequence ID" value="SFF40578.1"/>
    <property type="molecule type" value="Genomic_DNA"/>
</dbReference>